<feature type="compositionally biased region" description="Basic and acidic residues" evidence="1">
    <location>
        <begin position="152"/>
        <end position="162"/>
    </location>
</feature>
<sequence>MSESDFVKTYLKLISLSSDKPADQFFSTSDYNQLPSLGPSLPLLRFPFPKDNQATNKNEQDRHVKVSFKSIKPPFKFSAEVDTPAHVSVFRVKQMLIESVPALKEAGVAPQDLKVLIKSKVVSDSAQLSSVVADDADSASATVMVSAPAASEKSEVSEEKTAKATTDATTVTPATWTKIQQALAADVGEAQATQLVVKFKAAI</sequence>
<dbReference type="EMBL" id="SWFT01000156">
    <property type="protein sequence ID" value="KAA8897489.1"/>
    <property type="molecule type" value="Genomic_DNA"/>
</dbReference>
<proteinExistence type="predicted"/>
<protein>
    <recommendedName>
        <fullName evidence="2">Get5 N-terminal domain-containing protein</fullName>
    </recommendedName>
</protein>
<feature type="domain" description="Get5 N-terminal" evidence="2">
    <location>
        <begin position="6"/>
        <end position="141"/>
    </location>
</feature>
<evidence type="ECO:0000313" key="3">
    <source>
        <dbReference type="EMBL" id="KAA8897489.1"/>
    </source>
</evidence>
<dbReference type="VEuPathDB" id="FungiDB:DIURU_005205"/>
<evidence type="ECO:0000256" key="1">
    <source>
        <dbReference type="SAM" id="MobiDB-lite"/>
    </source>
</evidence>
<dbReference type="GeneID" id="54783856"/>
<organism evidence="3 4">
    <name type="scientific">Diutina rugosa</name>
    <name type="common">Yeast</name>
    <name type="synonym">Candida rugosa</name>
    <dbReference type="NCBI Taxonomy" id="5481"/>
    <lineage>
        <taxon>Eukaryota</taxon>
        <taxon>Fungi</taxon>
        <taxon>Dikarya</taxon>
        <taxon>Ascomycota</taxon>
        <taxon>Saccharomycotina</taxon>
        <taxon>Pichiomycetes</taxon>
        <taxon>Debaryomycetaceae</taxon>
        <taxon>Diutina</taxon>
    </lineage>
</organism>
<evidence type="ECO:0000259" key="2">
    <source>
        <dbReference type="Pfam" id="PF12754"/>
    </source>
</evidence>
<feature type="region of interest" description="Disordered" evidence="1">
    <location>
        <begin position="148"/>
        <end position="168"/>
    </location>
</feature>
<gene>
    <name evidence="3" type="ORF">DIURU_005205</name>
</gene>
<evidence type="ECO:0000313" key="4">
    <source>
        <dbReference type="Proteomes" id="UP000449547"/>
    </source>
</evidence>
<dbReference type="Pfam" id="PF12754">
    <property type="entry name" value="Get5_N"/>
    <property type="match status" value="1"/>
</dbReference>
<dbReference type="OMA" id="NCMVSAP"/>
<dbReference type="RefSeq" id="XP_034010000.1">
    <property type="nucleotide sequence ID" value="XM_034158162.1"/>
</dbReference>
<dbReference type="InterPro" id="IPR024737">
    <property type="entry name" value="Get5_N"/>
</dbReference>
<comment type="caution">
    <text evidence="3">The sequence shown here is derived from an EMBL/GenBank/DDBJ whole genome shotgun (WGS) entry which is preliminary data.</text>
</comment>
<keyword evidence="4" id="KW-1185">Reference proteome</keyword>
<accession>A0A642UL89</accession>
<dbReference type="AlphaFoldDB" id="A0A642UL89"/>
<name>A0A642UL89_DIURU</name>
<dbReference type="Gene3D" id="3.10.20.90">
    <property type="entry name" value="Phosphatidylinositol 3-kinase Catalytic Subunit, Chain A, domain 1"/>
    <property type="match status" value="1"/>
</dbReference>
<dbReference type="OrthoDB" id="4067208at2759"/>
<reference evidence="3 4" key="1">
    <citation type="submission" date="2019-07" db="EMBL/GenBank/DDBJ databases">
        <title>Genome assembly of two rare yeast pathogens: Diutina rugosa and Trichomonascus ciferrii.</title>
        <authorList>
            <person name="Mixao V."/>
            <person name="Saus E."/>
            <person name="Hansen A."/>
            <person name="Lass-Flor C."/>
            <person name="Gabaldon T."/>
        </authorList>
    </citation>
    <scope>NUCLEOTIDE SEQUENCE [LARGE SCALE GENOMIC DNA]</scope>
    <source>
        <strain evidence="3 4">CBS 613</strain>
    </source>
</reference>
<dbReference type="Proteomes" id="UP000449547">
    <property type="component" value="Unassembled WGS sequence"/>
</dbReference>